<reference evidence="1" key="1">
    <citation type="submission" date="2018-11" db="EMBL/GenBank/DDBJ databases">
        <title>Characterization of mobile element carrying drug resistance determinants of Streptococcus suis from China.</title>
        <authorList>
            <person name="Zheng H."/>
        </authorList>
    </citation>
    <scope>NUCLEOTIDE SEQUENCE</scope>
</reference>
<accession>A0A6G6AT81</accession>
<gene>
    <name evidence="3" type="ORF">YS190-GM0008</name>
    <name evidence="1" type="ORF">YS44-GM000012</name>
    <name evidence="2" type="ORF">YS53-GM000012</name>
</gene>
<dbReference type="AlphaFoldDB" id="A0A6G6AT81"/>
<evidence type="ECO:0000313" key="3">
    <source>
        <dbReference type="EMBL" id="QID25265.1"/>
    </source>
</evidence>
<proteinExistence type="predicted"/>
<dbReference type="EMBL" id="MK211784">
    <property type="protein sequence ID" value="QID25069.1"/>
    <property type="molecule type" value="Genomic_DNA"/>
</dbReference>
<dbReference type="EMBL" id="MK211795">
    <property type="protein sequence ID" value="QID25265.1"/>
    <property type="molecule type" value="Genomic_DNA"/>
</dbReference>
<dbReference type="EMBL" id="MK211785">
    <property type="protein sequence ID" value="QID25088.1"/>
    <property type="molecule type" value="Genomic_DNA"/>
</dbReference>
<name>A0A6G6AT81_STRSU</name>
<organism evidence="1">
    <name type="scientific">Streptococcus suis</name>
    <dbReference type="NCBI Taxonomy" id="1307"/>
    <lineage>
        <taxon>Bacteria</taxon>
        <taxon>Bacillati</taxon>
        <taxon>Bacillota</taxon>
        <taxon>Bacilli</taxon>
        <taxon>Lactobacillales</taxon>
        <taxon>Streptococcaceae</taxon>
        <taxon>Streptococcus</taxon>
    </lineage>
</organism>
<protein>
    <submittedName>
        <fullName evidence="1">Uncharacterized protein</fullName>
    </submittedName>
</protein>
<sequence>MTAVTVVTVILGYPAAVIPTGEHPVNAKCRREIYSPFSVV</sequence>
<evidence type="ECO:0000313" key="1">
    <source>
        <dbReference type="EMBL" id="QID25069.1"/>
    </source>
</evidence>
<evidence type="ECO:0000313" key="2">
    <source>
        <dbReference type="EMBL" id="QID25088.1"/>
    </source>
</evidence>